<evidence type="ECO:0000313" key="4">
    <source>
        <dbReference type="Proteomes" id="UP000004892"/>
    </source>
</evidence>
<dbReference type="HOGENOM" id="CLU_038123_0_0_10"/>
<dbReference type="Gene3D" id="1.10.10.1110">
    <property type="entry name" value="Methyltransferase PG1098, N-terminal domain"/>
    <property type="match status" value="1"/>
</dbReference>
<gene>
    <name evidence="3" type="ORF">HMPREF9449_00299</name>
</gene>
<evidence type="ECO:0000313" key="3">
    <source>
        <dbReference type="EMBL" id="EHP50972.1"/>
    </source>
</evidence>
<dbReference type="GeneID" id="98067960"/>
<organism evidence="3 4">
    <name type="scientific">Odoribacter laneus YIT 12061</name>
    <dbReference type="NCBI Taxonomy" id="742817"/>
    <lineage>
        <taxon>Bacteria</taxon>
        <taxon>Pseudomonadati</taxon>
        <taxon>Bacteroidota</taxon>
        <taxon>Bacteroidia</taxon>
        <taxon>Bacteroidales</taxon>
        <taxon>Odoribacteraceae</taxon>
        <taxon>Odoribacter</taxon>
    </lineage>
</organism>
<keyword evidence="4" id="KW-1185">Reference proteome</keyword>
<dbReference type="PANTHER" id="PTHR14741:SF32">
    <property type="entry name" value="TRIMETHYLGUANOSINE SYNTHASE"/>
    <property type="match status" value="1"/>
</dbReference>
<dbReference type="CDD" id="cd02440">
    <property type="entry name" value="AdoMet_MTases"/>
    <property type="match status" value="1"/>
</dbReference>
<evidence type="ECO:0000259" key="1">
    <source>
        <dbReference type="Pfam" id="PF18096"/>
    </source>
</evidence>
<name>H1DDG3_9BACT</name>
<dbReference type="AlphaFoldDB" id="H1DDG3"/>
<dbReference type="InterPro" id="IPR041497">
    <property type="entry name" value="Thump-like"/>
</dbReference>
<feature type="domain" description="THUMP-like" evidence="1">
    <location>
        <begin position="330"/>
        <end position="401"/>
    </location>
</feature>
<accession>H1DDG3</accession>
<evidence type="ECO:0000259" key="2">
    <source>
        <dbReference type="Pfam" id="PF22013"/>
    </source>
</evidence>
<dbReference type="InterPro" id="IPR029063">
    <property type="entry name" value="SAM-dependent_MTases_sf"/>
</dbReference>
<dbReference type="Pfam" id="PF18096">
    <property type="entry name" value="Thump_like"/>
    <property type="match status" value="1"/>
</dbReference>
<dbReference type="InterPro" id="IPR054168">
    <property type="entry name" value="PG_1098_Fer"/>
</dbReference>
<proteinExistence type="predicted"/>
<dbReference type="PATRIC" id="fig|742817.3.peg.316"/>
<feature type="domain" description="PG-1098 ferredoxin-like" evidence="2">
    <location>
        <begin position="286"/>
        <end position="329"/>
    </location>
</feature>
<dbReference type="RefSeq" id="WP_009135453.1">
    <property type="nucleotide sequence ID" value="NZ_JH594596.1"/>
</dbReference>
<dbReference type="STRING" id="742817.HMPREF9449_00299"/>
<sequence>MFPEKSVAGIVLTPELKNFIAAHLTDNTDKLLLNAKQYKEIPVAFAVDQILARRQIRDKLPTWYDQPDLLFPSRLSAEQCSSELTARYKQSLLRGEKVCDLTGGLGIDSWFFSQVAQKVIYIERFPEYCKAAAANFAVLKAGNIQVIEADAQTLLPTLQADTFYIDPARRSGNNKRLFAITECEPDILQLKNILLKKSRRLIVKISPMADPTETLKLIPEIIEIHIVAVRNECKEMILVLESKKPQPEVKVVTVNFTASGERQLFSFQWGQEQTAVYQLADTVKNYIYEPNSAILKSGAFQLISEQYSIDKLHQHSHLYTSDQKINHFPGRIFKVRQVMDFSRKKLKQWGKQFPQANISVRNFPMRVEEIRKSSGISDGGPLYLFATTLGNARRILIDCEKA</sequence>
<dbReference type="Gene3D" id="3.40.50.150">
    <property type="entry name" value="Vaccinia Virus protein VP39"/>
    <property type="match status" value="1"/>
</dbReference>
<dbReference type="Pfam" id="PF22013">
    <property type="entry name" value="PG_1098_Fer"/>
    <property type="match status" value="1"/>
</dbReference>
<comment type="caution">
    <text evidence="3">The sequence shown here is derived from an EMBL/GenBank/DDBJ whole genome shotgun (WGS) entry which is preliminary data.</text>
</comment>
<dbReference type="PANTHER" id="PTHR14741">
    <property type="entry name" value="S-ADENOSYLMETHIONINE-DEPENDENT METHYLTRANSFERASE RELATED"/>
    <property type="match status" value="1"/>
</dbReference>
<dbReference type="eggNOG" id="COG2265">
    <property type="taxonomic scope" value="Bacteria"/>
</dbReference>
<dbReference type="Proteomes" id="UP000004892">
    <property type="component" value="Unassembled WGS sequence"/>
</dbReference>
<protein>
    <submittedName>
        <fullName evidence="3">Uncharacterized protein</fullName>
    </submittedName>
</protein>
<reference evidence="3 4" key="1">
    <citation type="submission" date="2012-01" db="EMBL/GenBank/DDBJ databases">
        <title>The Genome Sequence of Odoribacter laneus YIT 12061.</title>
        <authorList>
            <consortium name="The Broad Institute Genome Sequencing Platform"/>
            <person name="Earl A."/>
            <person name="Ward D."/>
            <person name="Feldgarden M."/>
            <person name="Gevers D."/>
            <person name="Morotomi M."/>
            <person name="Young S.K."/>
            <person name="Zeng Q."/>
            <person name="Gargeya S."/>
            <person name="Fitzgerald M."/>
            <person name="Haas B."/>
            <person name="Abouelleil A."/>
            <person name="Alvarado L."/>
            <person name="Arachchi H.M."/>
            <person name="Berlin A."/>
            <person name="Chapman S.B."/>
            <person name="Gearin G."/>
            <person name="Goldberg J."/>
            <person name="Griggs A."/>
            <person name="Gujja S."/>
            <person name="Hansen M."/>
            <person name="Heiman D."/>
            <person name="Howarth C."/>
            <person name="Larimer J."/>
            <person name="Lui A."/>
            <person name="MacDonald P.J.P."/>
            <person name="McCowen C."/>
            <person name="Montmayeur A."/>
            <person name="Murphy C."/>
            <person name="Neiman D."/>
            <person name="Pearson M."/>
            <person name="Priest M."/>
            <person name="Roberts A."/>
            <person name="Saif S."/>
            <person name="Shea T."/>
            <person name="Sisk P."/>
            <person name="Stolte C."/>
            <person name="Sykes S."/>
            <person name="Wortman J."/>
            <person name="Nusbaum C."/>
            <person name="Birren B."/>
        </authorList>
    </citation>
    <scope>NUCLEOTIDE SEQUENCE [LARGE SCALE GENOMIC DNA]</scope>
    <source>
        <strain evidence="3 4">YIT 12061</strain>
    </source>
</reference>
<dbReference type="SUPFAM" id="SSF53335">
    <property type="entry name" value="S-adenosyl-L-methionine-dependent methyltransferases"/>
    <property type="match status" value="1"/>
</dbReference>
<dbReference type="EMBL" id="ADMC01000002">
    <property type="protein sequence ID" value="EHP50972.1"/>
    <property type="molecule type" value="Genomic_DNA"/>
</dbReference>